<dbReference type="Proteomes" id="UP000530928">
    <property type="component" value="Unassembled WGS sequence"/>
</dbReference>
<evidence type="ECO:0000313" key="2">
    <source>
        <dbReference type="Proteomes" id="UP000530928"/>
    </source>
</evidence>
<organism evidence="1 2">
    <name type="scientific">Nonomuraea soli</name>
    <dbReference type="NCBI Taxonomy" id="1032476"/>
    <lineage>
        <taxon>Bacteria</taxon>
        <taxon>Bacillati</taxon>
        <taxon>Actinomycetota</taxon>
        <taxon>Actinomycetes</taxon>
        <taxon>Streptosporangiales</taxon>
        <taxon>Streptosporangiaceae</taxon>
        <taxon>Nonomuraea</taxon>
    </lineage>
</organism>
<evidence type="ECO:0008006" key="3">
    <source>
        <dbReference type="Google" id="ProtNLM"/>
    </source>
</evidence>
<sequence>MPRICYVPKDFRPAHAAIIEQANAICAEYARQGYDLTLRQVYYQFVARDLLPNTLQSYKRLGSIINDARLAGLIDWNNIVDRTRNLRSLPHWDSPESIVDAVAHQYRTERWANQEHRVEVWIEKDALVGVIAGVCQRYDVDYFSCRGYTSQSELWGAAQRLMRYEKAGQDTVIIHLGDHDPSGVDMTRDIDERLALFGASTTVVRIALNMDQVEQYNPPPNPAKLTDSRATGYIREHGRSSWELDALDPATLARLIEEEIALWRDAGQWERDTAVMERERALLTAVSDRWGEVAELVGRGGE</sequence>
<name>A0A7W0CU28_9ACTN</name>
<gene>
    <name evidence="1" type="ORF">HNR30_008759</name>
</gene>
<reference evidence="1 2" key="1">
    <citation type="submission" date="2020-07" db="EMBL/GenBank/DDBJ databases">
        <title>Genomic Encyclopedia of Type Strains, Phase IV (KMG-IV): sequencing the most valuable type-strain genomes for metagenomic binning, comparative biology and taxonomic classification.</title>
        <authorList>
            <person name="Goeker M."/>
        </authorList>
    </citation>
    <scope>NUCLEOTIDE SEQUENCE [LARGE SCALE GENOMIC DNA]</scope>
    <source>
        <strain evidence="1 2">DSM 45533</strain>
    </source>
</reference>
<keyword evidence="2" id="KW-1185">Reference proteome</keyword>
<dbReference type="AlphaFoldDB" id="A0A7W0CU28"/>
<dbReference type="EMBL" id="JACDUR010000011">
    <property type="protein sequence ID" value="MBA2897361.1"/>
    <property type="molecule type" value="Genomic_DNA"/>
</dbReference>
<protein>
    <recommendedName>
        <fullName evidence="3">DUF2399 domain-containing protein</fullName>
    </recommendedName>
</protein>
<dbReference type="RefSeq" id="WP_181616070.1">
    <property type="nucleotide sequence ID" value="NZ_BAABAM010000013.1"/>
</dbReference>
<evidence type="ECO:0000313" key="1">
    <source>
        <dbReference type="EMBL" id="MBA2897361.1"/>
    </source>
</evidence>
<comment type="caution">
    <text evidence="1">The sequence shown here is derived from an EMBL/GenBank/DDBJ whole genome shotgun (WGS) entry which is preliminary data.</text>
</comment>
<accession>A0A7W0CU28</accession>
<proteinExistence type="predicted"/>